<feature type="region of interest" description="Disordered" evidence="6">
    <location>
        <begin position="744"/>
        <end position="776"/>
    </location>
</feature>
<comment type="subcellular location">
    <subcellularLocation>
        <location evidence="1">Cytoplasm</location>
        <location evidence="1">Cytoskeleton</location>
        <location evidence="1">Spindle</location>
    </subcellularLocation>
</comment>
<dbReference type="GO" id="GO:0005876">
    <property type="term" value="C:spindle microtubule"/>
    <property type="evidence" value="ECO:0007669"/>
    <property type="project" value="TreeGrafter"/>
</dbReference>
<dbReference type="OrthoDB" id="46159at2759"/>
<evidence type="ECO:0000256" key="2">
    <source>
        <dbReference type="ARBA" id="ARBA00009549"/>
    </source>
</evidence>
<dbReference type="InterPro" id="IPR034085">
    <property type="entry name" value="TOG"/>
</dbReference>
<evidence type="ECO:0000256" key="3">
    <source>
        <dbReference type="ARBA" id="ARBA00022618"/>
    </source>
</evidence>
<dbReference type="HOGENOM" id="CLU_003840_0_0_1"/>
<dbReference type="GO" id="GO:0008017">
    <property type="term" value="F:microtubule binding"/>
    <property type="evidence" value="ECO:0007669"/>
    <property type="project" value="TreeGrafter"/>
</dbReference>
<dbReference type="STRING" id="1095629.A0A0C9YKK9"/>
<evidence type="ECO:0000259" key="7">
    <source>
        <dbReference type="SMART" id="SM01349"/>
    </source>
</evidence>
<dbReference type="GO" id="GO:0005881">
    <property type="term" value="C:cytoplasmic microtubule"/>
    <property type="evidence" value="ECO:0007669"/>
    <property type="project" value="TreeGrafter"/>
</dbReference>
<organism evidence="8 9">
    <name type="scientific">Laccaria amethystina LaAM-08-1</name>
    <dbReference type="NCBI Taxonomy" id="1095629"/>
    <lineage>
        <taxon>Eukaryota</taxon>
        <taxon>Fungi</taxon>
        <taxon>Dikarya</taxon>
        <taxon>Basidiomycota</taxon>
        <taxon>Agaricomycotina</taxon>
        <taxon>Agaricomycetes</taxon>
        <taxon>Agaricomycetidae</taxon>
        <taxon>Agaricales</taxon>
        <taxon>Agaricineae</taxon>
        <taxon>Hydnangiaceae</taxon>
        <taxon>Laccaria</taxon>
    </lineage>
</organism>
<dbReference type="GO" id="GO:0051301">
    <property type="term" value="P:cell division"/>
    <property type="evidence" value="ECO:0007669"/>
    <property type="project" value="UniProtKB-KW"/>
</dbReference>
<dbReference type="SMART" id="SM01349">
    <property type="entry name" value="TOG"/>
    <property type="match status" value="1"/>
</dbReference>
<keyword evidence="4" id="KW-0493">Microtubule</keyword>
<dbReference type="InterPro" id="IPR024395">
    <property type="entry name" value="CLASP_N_dom"/>
</dbReference>
<keyword evidence="5" id="KW-0131">Cell cycle</keyword>
<dbReference type="GO" id="GO:0005815">
    <property type="term" value="C:microtubule organizing center"/>
    <property type="evidence" value="ECO:0007669"/>
    <property type="project" value="TreeGrafter"/>
</dbReference>
<evidence type="ECO:0000256" key="1">
    <source>
        <dbReference type="ARBA" id="ARBA00004186"/>
    </source>
</evidence>
<dbReference type="Pfam" id="PF12348">
    <property type="entry name" value="CLASP_N"/>
    <property type="match status" value="1"/>
</dbReference>
<feature type="compositionally biased region" description="Low complexity" evidence="6">
    <location>
        <begin position="676"/>
        <end position="712"/>
    </location>
</feature>
<keyword evidence="3" id="KW-0132">Cell division</keyword>
<dbReference type="EMBL" id="KN838542">
    <property type="protein sequence ID" value="KIK08583.1"/>
    <property type="molecule type" value="Genomic_DNA"/>
</dbReference>
<dbReference type="GO" id="GO:1990023">
    <property type="term" value="C:mitotic spindle midzone"/>
    <property type="evidence" value="ECO:0007669"/>
    <property type="project" value="TreeGrafter"/>
</dbReference>
<evidence type="ECO:0000313" key="8">
    <source>
        <dbReference type="EMBL" id="KIK08583.1"/>
    </source>
</evidence>
<feature type="domain" description="TOG" evidence="7">
    <location>
        <begin position="349"/>
        <end position="599"/>
    </location>
</feature>
<evidence type="ECO:0000256" key="5">
    <source>
        <dbReference type="ARBA" id="ARBA00022776"/>
    </source>
</evidence>
<sequence>MDFGESRLEELLNQCRSNDVDAKVDALSKLQMEFEAGIEVSDPDAVINVLKSCLRNSNQHLTNATLAVFLSSLPPLICRATNPLQTNAVPSSAGAIDVVTLRQALTAFLPPGGLIDRLGDKERAQAKARESLVILGGFAFRAGSASTISSKSGKGPETPVTIFERSLKEVGLGSKVWKVREQSLITLVHIRRAHPHFPIRPYLSLLVDCLEDTDARVRESARQSIVELFSGSEVSDAARADLKKELTKKGVRKTIVDGVLSKLLGTGSNVVNAHSRDGSETGEPSVKDYVPPSLTLQGKGPRVASQSNGLSRTISHSSVKDSSRPASRTTMISPPPPSTPTTENNEIQPFYVASTRDLESEFAPMSKSFEGKETEHNWAAREQAVLRVRGMLKGDVHLKYTEGFLACLKDGFIQWSLKTLASLRTTVSANTCLLYSELAIALGPLLDPFCDLLLTHLLKMAGFTKKIAAQQSQTSVTAIISHTSSQPRILLPLLWSTLQEKTVQARAFVIAHIKQYLEHHGTRSKHAIEALNGLEFLEKSLKKALSDPNPAVREAARVSFWIFEAIWRDRGLVILDTLDSVARKQLEKKCPYPQQMAPPPSTPNPTKKSSVAAAIAASRAKAKAIATAPPTLRHQATSGSHGPLLRRAGSPGTSPRSLTSRPASPLRAPTSPPSPSRSRVSSNVVRSVSNASIPVSRSRSASAGSDRAASPSLSNQSNGQRRGSSPLAASTTTATIRTAIRTALPASPPPSVGHESPKPSPQSGLRNGAAPAPARQPSLLPQLLDAHGDDQSLLMTQSIPGPEAETDSDDEHSVNLLSFSAPFEMYRPPQTSSKSRSINSKLTAPISNALSSGSISDIGSGQPVVEDALRARAEQAESAAERLLELVEPEDEGLQHPILPASLLTGSNRVTPKTKGKAAPLPTVRGAVEPVTPVSRASIVMQHAAMFKDSPAYQGRSTSLLDVLQGRGLETGWWLKRKTLFSQAAPLRSPGSSERVQELEGYIKALERGDANTAALPSLALICMENPVAELSSPPPSPGGADPSSPSPFVVSESMPSLHSDMWEKNKTFERLFRALILYLDPSRTEKELEYGLIVVWEMLENQTPYLEGKEADLFSMLLKVRYSNKLNVLEATTNIRDTLTRKLDPVYGLTTMHASLRAFQLEAAPTPSDEEAKSSTYAFGLMALGRFILRLPAEIAEEEIPRLKGTLISALNDKSSLIVRESAAASIIASQLVLRDETHLFALLDGLADEKKNLLTYLFDKHGARGLIASGPSGIDKLEKEIRRLDTRTSTPLKGSPS</sequence>
<feature type="compositionally biased region" description="Low complexity" evidence="6">
    <location>
        <begin position="1039"/>
        <end position="1052"/>
    </location>
</feature>
<evidence type="ECO:0000256" key="4">
    <source>
        <dbReference type="ARBA" id="ARBA00022701"/>
    </source>
</evidence>
<dbReference type="InterPro" id="IPR016024">
    <property type="entry name" value="ARM-type_fold"/>
</dbReference>
<reference evidence="8 9" key="1">
    <citation type="submission" date="2014-04" db="EMBL/GenBank/DDBJ databases">
        <authorList>
            <consortium name="DOE Joint Genome Institute"/>
            <person name="Kuo A."/>
            <person name="Kohler A."/>
            <person name="Nagy L.G."/>
            <person name="Floudas D."/>
            <person name="Copeland A."/>
            <person name="Barry K.W."/>
            <person name="Cichocki N."/>
            <person name="Veneault-Fourrey C."/>
            <person name="LaButti K."/>
            <person name="Lindquist E.A."/>
            <person name="Lipzen A."/>
            <person name="Lundell T."/>
            <person name="Morin E."/>
            <person name="Murat C."/>
            <person name="Sun H."/>
            <person name="Tunlid A."/>
            <person name="Henrissat B."/>
            <person name="Grigoriev I.V."/>
            <person name="Hibbett D.S."/>
            <person name="Martin F."/>
            <person name="Nordberg H.P."/>
            <person name="Cantor M.N."/>
            <person name="Hua S.X."/>
        </authorList>
    </citation>
    <scope>NUCLEOTIDE SEQUENCE [LARGE SCALE GENOMIC DNA]</scope>
    <source>
        <strain evidence="8 9">LaAM-08-1</strain>
    </source>
</reference>
<comment type="similarity">
    <text evidence="2">Belongs to the CLASP family.</text>
</comment>
<keyword evidence="5" id="KW-0498">Mitosis</keyword>
<feature type="compositionally biased region" description="Low complexity" evidence="6">
    <location>
        <begin position="604"/>
        <end position="628"/>
    </location>
</feature>
<feature type="region of interest" description="Disordered" evidence="6">
    <location>
        <begin position="589"/>
        <end position="731"/>
    </location>
</feature>
<keyword evidence="9" id="KW-1185">Reference proteome</keyword>
<dbReference type="PANTHER" id="PTHR21567:SF9">
    <property type="entry name" value="CLIP-ASSOCIATING PROTEIN"/>
    <property type="match status" value="1"/>
</dbReference>
<dbReference type="InterPro" id="IPR011989">
    <property type="entry name" value="ARM-like"/>
</dbReference>
<feature type="compositionally biased region" description="Low complexity" evidence="6">
    <location>
        <begin position="660"/>
        <end position="669"/>
    </location>
</feature>
<feature type="compositionally biased region" description="Polar residues" evidence="6">
    <location>
        <begin position="713"/>
        <end position="723"/>
    </location>
</feature>
<feature type="region of interest" description="Disordered" evidence="6">
    <location>
        <begin position="1030"/>
        <end position="1052"/>
    </location>
</feature>
<dbReference type="PANTHER" id="PTHR21567">
    <property type="entry name" value="CLASP"/>
    <property type="match status" value="1"/>
</dbReference>
<gene>
    <name evidence="8" type="ORF">K443DRAFT_672590</name>
</gene>
<name>A0A0C9YKK9_9AGAR</name>
<feature type="compositionally biased region" description="Polar residues" evidence="6">
    <location>
        <begin position="304"/>
        <end position="317"/>
    </location>
</feature>
<reference evidence="9" key="2">
    <citation type="submission" date="2015-01" db="EMBL/GenBank/DDBJ databases">
        <title>Evolutionary Origins and Diversification of the Mycorrhizal Mutualists.</title>
        <authorList>
            <consortium name="DOE Joint Genome Institute"/>
            <consortium name="Mycorrhizal Genomics Consortium"/>
            <person name="Kohler A."/>
            <person name="Kuo A."/>
            <person name="Nagy L.G."/>
            <person name="Floudas D."/>
            <person name="Copeland A."/>
            <person name="Barry K.W."/>
            <person name="Cichocki N."/>
            <person name="Veneault-Fourrey C."/>
            <person name="LaButti K."/>
            <person name="Lindquist E.A."/>
            <person name="Lipzen A."/>
            <person name="Lundell T."/>
            <person name="Morin E."/>
            <person name="Murat C."/>
            <person name="Riley R."/>
            <person name="Ohm R."/>
            <person name="Sun H."/>
            <person name="Tunlid A."/>
            <person name="Henrissat B."/>
            <person name="Grigoriev I.V."/>
            <person name="Hibbett D.S."/>
            <person name="Martin F."/>
        </authorList>
    </citation>
    <scope>NUCLEOTIDE SEQUENCE [LARGE SCALE GENOMIC DNA]</scope>
    <source>
        <strain evidence="9">LaAM-08-1</strain>
    </source>
</reference>
<evidence type="ECO:0000256" key="6">
    <source>
        <dbReference type="SAM" id="MobiDB-lite"/>
    </source>
</evidence>
<dbReference type="SUPFAM" id="SSF48371">
    <property type="entry name" value="ARM repeat"/>
    <property type="match status" value="1"/>
</dbReference>
<protein>
    <recommendedName>
        <fullName evidence="7">TOG domain-containing protein</fullName>
    </recommendedName>
</protein>
<feature type="region of interest" description="Disordered" evidence="6">
    <location>
        <begin position="269"/>
        <end position="346"/>
    </location>
</feature>
<evidence type="ECO:0000313" key="9">
    <source>
        <dbReference type="Proteomes" id="UP000054477"/>
    </source>
</evidence>
<dbReference type="Proteomes" id="UP000054477">
    <property type="component" value="Unassembled WGS sequence"/>
</dbReference>
<accession>A0A0C9YKK9</accession>
<feature type="region of interest" description="Disordered" evidence="6">
    <location>
        <begin position="793"/>
        <end position="812"/>
    </location>
</feature>
<dbReference type="Gene3D" id="1.25.10.10">
    <property type="entry name" value="Leucine-rich Repeat Variant"/>
    <property type="match status" value="2"/>
</dbReference>
<proteinExistence type="inferred from homology"/>
<dbReference type="GO" id="GO:0090307">
    <property type="term" value="P:mitotic spindle assembly"/>
    <property type="evidence" value="ECO:0007669"/>
    <property type="project" value="TreeGrafter"/>
</dbReference>